<dbReference type="AlphaFoldDB" id="A0A8J3ZST7"/>
<keyword evidence="1" id="KW-0805">Transcription regulation</keyword>
<dbReference type="GO" id="GO:0003700">
    <property type="term" value="F:DNA-binding transcription factor activity"/>
    <property type="evidence" value="ECO:0007669"/>
    <property type="project" value="InterPro"/>
</dbReference>
<dbReference type="Gene3D" id="1.20.120.530">
    <property type="entry name" value="GntR ligand-binding domain-like"/>
    <property type="match status" value="1"/>
</dbReference>
<dbReference type="InterPro" id="IPR011711">
    <property type="entry name" value="GntR_C"/>
</dbReference>
<dbReference type="PANTHER" id="PTHR43537">
    <property type="entry name" value="TRANSCRIPTIONAL REGULATOR, GNTR FAMILY"/>
    <property type="match status" value="1"/>
</dbReference>
<dbReference type="SUPFAM" id="SSF46785">
    <property type="entry name" value="Winged helix' DNA-binding domain"/>
    <property type="match status" value="1"/>
</dbReference>
<evidence type="ECO:0000256" key="2">
    <source>
        <dbReference type="ARBA" id="ARBA00023125"/>
    </source>
</evidence>
<dbReference type="InterPro" id="IPR000524">
    <property type="entry name" value="Tscrpt_reg_HTH_GntR"/>
</dbReference>
<reference evidence="5" key="1">
    <citation type="submission" date="2021-01" db="EMBL/GenBank/DDBJ databases">
        <title>Whole genome shotgun sequence of Virgisporangium ochraceum NBRC 16418.</title>
        <authorList>
            <person name="Komaki H."/>
            <person name="Tamura T."/>
        </authorList>
    </citation>
    <scope>NUCLEOTIDE SEQUENCE</scope>
    <source>
        <strain evidence="5">NBRC 16418</strain>
    </source>
</reference>
<dbReference type="InterPro" id="IPR008920">
    <property type="entry name" value="TF_FadR/GntR_C"/>
</dbReference>
<keyword evidence="6" id="KW-1185">Reference proteome</keyword>
<proteinExistence type="predicted"/>
<protein>
    <submittedName>
        <fullName evidence="5">GntR family transcriptional regulator</fullName>
    </submittedName>
</protein>
<name>A0A8J3ZST7_9ACTN</name>
<keyword evidence="2" id="KW-0238">DNA-binding</keyword>
<dbReference type="InterPro" id="IPR036388">
    <property type="entry name" value="WH-like_DNA-bd_sf"/>
</dbReference>
<dbReference type="Pfam" id="PF07729">
    <property type="entry name" value="FCD"/>
    <property type="match status" value="1"/>
</dbReference>
<evidence type="ECO:0000313" key="5">
    <source>
        <dbReference type="EMBL" id="GIJ66831.1"/>
    </source>
</evidence>
<comment type="caution">
    <text evidence="5">The sequence shown here is derived from an EMBL/GenBank/DDBJ whole genome shotgun (WGS) entry which is preliminary data.</text>
</comment>
<gene>
    <name evidence="5" type="ORF">Voc01_017480</name>
</gene>
<evidence type="ECO:0000313" key="6">
    <source>
        <dbReference type="Proteomes" id="UP000635606"/>
    </source>
</evidence>
<dbReference type="Proteomes" id="UP000635606">
    <property type="component" value="Unassembled WGS sequence"/>
</dbReference>
<evidence type="ECO:0000256" key="1">
    <source>
        <dbReference type="ARBA" id="ARBA00023015"/>
    </source>
</evidence>
<dbReference type="InterPro" id="IPR036390">
    <property type="entry name" value="WH_DNA-bd_sf"/>
</dbReference>
<dbReference type="PANTHER" id="PTHR43537:SF45">
    <property type="entry name" value="GNTR FAMILY REGULATORY PROTEIN"/>
    <property type="match status" value="1"/>
</dbReference>
<evidence type="ECO:0000259" key="4">
    <source>
        <dbReference type="PROSITE" id="PS50949"/>
    </source>
</evidence>
<evidence type="ECO:0000256" key="3">
    <source>
        <dbReference type="ARBA" id="ARBA00023163"/>
    </source>
</evidence>
<dbReference type="GO" id="GO:0003677">
    <property type="term" value="F:DNA binding"/>
    <property type="evidence" value="ECO:0007669"/>
    <property type="project" value="UniProtKB-KW"/>
</dbReference>
<keyword evidence="3" id="KW-0804">Transcription</keyword>
<sequence>MTLVRTKTSEAVADHILGLLFDGTLRTGDRIDIDGIATTLGVSRVPVREGLMSLERDGLVRMPHYRGAFVAGFDAATVFEAFELYGMLSALTNRRAAAKGDPGVLESLEKLDDALQRASTVDEFERLAREFRRVVNVSSAGNHLRALLRTFSGLVPAAARFAIEDALQDERAALRVEFDALRAGDPEAAGRAALDHIDMTATNAVAALRRRGVFPPDEPDEPDETEPGG</sequence>
<dbReference type="SMART" id="SM00345">
    <property type="entry name" value="HTH_GNTR"/>
    <property type="match status" value="1"/>
</dbReference>
<dbReference type="Gene3D" id="1.10.10.10">
    <property type="entry name" value="Winged helix-like DNA-binding domain superfamily/Winged helix DNA-binding domain"/>
    <property type="match status" value="1"/>
</dbReference>
<dbReference type="SUPFAM" id="SSF48008">
    <property type="entry name" value="GntR ligand-binding domain-like"/>
    <property type="match status" value="1"/>
</dbReference>
<dbReference type="RefSeq" id="WP_203926801.1">
    <property type="nucleotide sequence ID" value="NZ_BOPH01000021.1"/>
</dbReference>
<dbReference type="PROSITE" id="PS50949">
    <property type="entry name" value="HTH_GNTR"/>
    <property type="match status" value="1"/>
</dbReference>
<dbReference type="Pfam" id="PF00392">
    <property type="entry name" value="GntR"/>
    <property type="match status" value="1"/>
</dbReference>
<feature type="domain" description="HTH gntR-type" evidence="4">
    <location>
        <begin position="6"/>
        <end position="73"/>
    </location>
</feature>
<accession>A0A8J3ZST7</accession>
<dbReference type="EMBL" id="BOPH01000021">
    <property type="protein sequence ID" value="GIJ66831.1"/>
    <property type="molecule type" value="Genomic_DNA"/>
</dbReference>
<organism evidence="5 6">
    <name type="scientific">Virgisporangium ochraceum</name>
    <dbReference type="NCBI Taxonomy" id="65505"/>
    <lineage>
        <taxon>Bacteria</taxon>
        <taxon>Bacillati</taxon>
        <taxon>Actinomycetota</taxon>
        <taxon>Actinomycetes</taxon>
        <taxon>Micromonosporales</taxon>
        <taxon>Micromonosporaceae</taxon>
        <taxon>Virgisporangium</taxon>
    </lineage>
</organism>